<dbReference type="Pfam" id="PF04542">
    <property type="entry name" value="Sigma70_r2"/>
    <property type="match status" value="1"/>
</dbReference>
<dbReference type="Gene3D" id="1.10.10.10">
    <property type="entry name" value="Winged helix-like DNA-binding domain superfamily/Winged helix DNA-binding domain"/>
    <property type="match status" value="1"/>
</dbReference>
<dbReference type="GO" id="GO:0006352">
    <property type="term" value="P:DNA-templated transcription initiation"/>
    <property type="evidence" value="ECO:0007669"/>
    <property type="project" value="InterPro"/>
</dbReference>
<dbReference type="Gene3D" id="1.10.1740.10">
    <property type="match status" value="1"/>
</dbReference>
<sequence>MGAYARTEYIDLAPHGEIESPFVETTQPASELDDIDGLVRTYRAQILRFVTFSTGDPDLAETITQDTLLRAYLGRKSFRGDCSVKTWLTGIAINLTRDHMRSAKYKFWKQAKATAIDVHEMASFLPSAGSSPEHQVLAKEKIGQLSKVLATLSPKQRTVFLMRFSQDIPVAEISQMLGMQMHTVRTHLHRALHAVRSQLGAKI</sequence>
<evidence type="ECO:0000256" key="3">
    <source>
        <dbReference type="ARBA" id="ARBA00023082"/>
    </source>
</evidence>
<protein>
    <submittedName>
        <fullName evidence="7">RNA polymerase sigma factor</fullName>
    </submittedName>
</protein>
<dbReference type="InterPro" id="IPR007627">
    <property type="entry name" value="RNA_pol_sigma70_r2"/>
</dbReference>
<keyword evidence="8" id="KW-1185">Reference proteome</keyword>
<dbReference type="SUPFAM" id="SSF88659">
    <property type="entry name" value="Sigma3 and sigma4 domains of RNA polymerase sigma factors"/>
    <property type="match status" value="1"/>
</dbReference>
<dbReference type="EMBL" id="SDMK01000002">
    <property type="protein sequence ID" value="RXS95131.1"/>
    <property type="molecule type" value="Genomic_DNA"/>
</dbReference>
<keyword evidence="3" id="KW-0731">Sigma factor</keyword>
<evidence type="ECO:0000256" key="4">
    <source>
        <dbReference type="ARBA" id="ARBA00023163"/>
    </source>
</evidence>
<dbReference type="RefSeq" id="WP_129208299.1">
    <property type="nucleotide sequence ID" value="NZ_BMGU01000003.1"/>
</dbReference>
<name>A0A4Q1SDJ7_9BACT</name>
<feature type="domain" description="RNA polymerase sigma-70 region 2" evidence="5">
    <location>
        <begin position="38"/>
        <end position="104"/>
    </location>
</feature>
<reference evidence="7 8" key="1">
    <citation type="journal article" date="2016" name="Int. J. Syst. Evol. Microbiol.">
        <title>Acidipila dinghuensis sp. nov., an acidobacterium isolated from forest soil.</title>
        <authorList>
            <person name="Jiang Y.W."/>
            <person name="Wang J."/>
            <person name="Chen M.H."/>
            <person name="Lv Y.Y."/>
            <person name="Qiu L.H."/>
        </authorList>
    </citation>
    <scope>NUCLEOTIDE SEQUENCE [LARGE SCALE GENOMIC DNA]</scope>
    <source>
        <strain evidence="7 8">DHOF10</strain>
    </source>
</reference>
<comment type="caution">
    <text evidence="7">The sequence shown here is derived from an EMBL/GenBank/DDBJ whole genome shotgun (WGS) entry which is preliminary data.</text>
</comment>
<dbReference type="AlphaFoldDB" id="A0A4Q1SDJ7"/>
<evidence type="ECO:0000259" key="5">
    <source>
        <dbReference type="Pfam" id="PF04542"/>
    </source>
</evidence>
<gene>
    <name evidence="7" type="ORF">ESZ00_11005</name>
</gene>
<dbReference type="InterPro" id="IPR014284">
    <property type="entry name" value="RNA_pol_sigma-70_dom"/>
</dbReference>
<evidence type="ECO:0000256" key="1">
    <source>
        <dbReference type="ARBA" id="ARBA00010641"/>
    </source>
</evidence>
<dbReference type="InterPro" id="IPR013249">
    <property type="entry name" value="RNA_pol_sigma70_r4_t2"/>
</dbReference>
<dbReference type="CDD" id="cd06171">
    <property type="entry name" value="Sigma70_r4"/>
    <property type="match status" value="1"/>
</dbReference>
<dbReference type="PANTHER" id="PTHR43133:SF60">
    <property type="entry name" value="RNA POLYMERASE SIGMA FACTOR SIGV"/>
    <property type="match status" value="1"/>
</dbReference>
<evidence type="ECO:0000313" key="7">
    <source>
        <dbReference type="EMBL" id="RXS95131.1"/>
    </source>
</evidence>
<dbReference type="GO" id="GO:0016987">
    <property type="term" value="F:sigma factor activity"/>
    <property type="evidence" value="ECO:0007669"/>
    <property type="project" value="UniProtKB-KW"/>
</dbReference>
<dbReference type="InterPro" id="IPR013324">
    <property type="entry name" value="RNA_pol_sigma_r3/r4-like"/>
</dbReference>
<dbReference type="SUPFAM" id="SSF88946">
    <property type="entry name" value="Sigma2 domain of RNA polymerase sigma factors"/>
    <property type="match status" value="1"/>
</dbReference>
<dbReference type="GO" id="GO:0003677">
    <property type="term" value="F:DNA binding"/>
    <property type="evidence" value="ECO:0007669"/>
    <property type="project" value="InterPro"/>
</dbReference>
<dbReference type="NCBIfam" id="TIGR02937">
    <property type="entry name" value="sigma70-ECF"/>
    <property type="match status" value="1"/>
</dbReference>
<dbReference type="PANTHER" id="PTHR43133">
    <property type="entry name" value="RNA POLYMERASE ECF-TYPE SIGMA FACTO"/>
    <property type="match status" value="1"/>
</dbReference>
<dbReference type="Proteomes" id="UP000290253">
    <property type="component" value="Unassembled WGS sequence"/>
</dbReference>
<feature type="domain" description="RNA polymerase sigma factor 70 region 4 type 2" evidence="6">
    <location>
        <begin position="144"/>
        <end position="192"/>
    </location>
</feature>
<keyword evidence="2" id="KW-0805">Transcription regulation</keyword>
<dbReference type="InterPro" id="IPR036388">
    <property type="entry name" value="WH-like_DNA-bd_sf"/>
</dbReference>
<accession>A0A4Q1SDJ7</accession>
<dbReference type="InterPro" id="IPR039425">
    <property type="entry name" value="RNA_pol_sigma-70-like"/>
</dbReference>
<organism evidence="7 8">
    <name type="scientific">Silvibacterium dinghuense</name>
    <dbReference type="NCBI Taxonomy" id="1560006"/>
    <lineage>
        <taxon>Bacteria</taxon>
        <taxon>Pseudomonadati</taxon>
        <taxon>Acidobacteriota</taxon>
        <taxon>Terriglobia</taxon>
        <taxon>Terriglobales</taxon>
        <taxon>Acidobacteriaceae</taxon>
        <taxon>Silvibacterium</taxon>
    </lineage>
</organism>
<dbReference type="Pfam" id="PF08281">
    <property type="entry name" value="Sigma70_r4_2"/>
    <property type="match status" value="1"/>
</dbReference>
<proteinExistence type="inferred from homology"/>
<comment type="similarity">
    <text evidence="1">Belongs to the sigma-70 factor family. ECF subfamily.</text>
</comment>
<evidence type="ECO:0000313" key="8">
    <source>
        <dbReference type="Proteomes" id="UP000290253"/>
    </source>
</evidence>
<dbReference type="InterPro" id="IPR013325">
    <property type="entry name" value="RNA_pol_sigma_r2"/>
</dbReference>
<keyword evidence="4" id="KW-0804">Transcription</keyword>
<dbReference type="OrthoDB" id="9795666at2"/>
<evidence type="ECO:0000259" key="6">
    <source>
        <dbReference type="Pfam" id="PF08281"/>
    </source>
</evidence>
<evidence type="ECO:0000256" key="2">
    <source>
        <dbReference type="ARBA" id="ARBA00023015"/>
    </source>
</evidence>